<organism evidence="9 10">
    <name type="scientific">Desulfonema magnum</name>
    <dbReference type="NCBI Taxonomy" id="45655"/>
    <lineage>
        <taxon>Bacteria</taxon>
        <taxon>Pseudomonadati</taxon>
        <taxon>Thermodesulfobacteriota</taxon>
        <taxon>Desulfobacteria</taxon>
        <taxon>Desulfobacterales</taxon>
        <taxon>Desulfococcaceae</taxon>
        <taxon>Desulfonema</taxon>
    </lineage>
</organism>
<dbReference type="Gene3D" id="3.30.70.3460">
    <property type="match status" value="1"/>
</dbReference>
<dbReference type="EC" id="4.1.1.111" evidence="5"/>
<evidence type="ECO:0000256" key="4">
    <source>
        <dbReference type="ARBA" id="ARBA00023457"/>
    </source>
</evidence>
<comment type="pathway">
    <text evidence="1">Porphyrin-containing compound metabolism; protoheme biosynthesis.</text>
</comment>
<comment type="similarity">
    <text evidence="4">Belongs to the Ahb/Nir family.</text>
</comment>
<dbReference type="InterPro" id="IPR053953">
    <property type="entry name" value="NirdL-like_HTH"/>
</dbReference>
<dbReference type="InterPro" id="IPR036388">
    <property type="entry name" value="WH-like_DNA-bd_sf"/>
</dbReference>
<dbReference type="SMART" id="SM00344">
    <property type="entry name" value="HTH_ASNC"/>
    <property type="match status" value="1"/>
</dbReference>
<dbReference type="InterPro" id="IPR050684">
    <property type="entry name" value="HTH-Siroheme_Decarb"/>
</dbReference>
<dbReference type="InterPro" id="IPR036390">
    <property type="entry name" value="WH_DNA-bd_sf"/>
</dbReference>
<dbReference type="Pfam" id="PF22451">
    <property type="entry name" value="NirdL-like_HTH"/>
    <property type="match status" value="1"/>
</dbReference>
<evidence type="ECO:0000256" key="3">
    <source>
        <dbReference type="ARBA" id="ARBA00023239"/>
    </source>
</evidence>
<evidence type="ECO:0000256" key="2">
    <source>
        <dbReference type="ARBA" id="ARBA00023133"/>
    </source>
</evidence>
<dbReference type="RefSeq" id="WP_207679785.1">
    <property type="nucleotide sequence ID" value="NZ_CP061800.1"/>
</dbReference>
<dbReference type="InterPro" id="IPR040523">
    <property type="entry name" value="AsnC_trans_reg2"/>
</dbReference>
<sequence length="151" mass="17042">MPLMDDIDRAVLNRIQSDFPITSRPYLSIANDIGLSETDVLNRVVRLKEAGIIRRIGGNFFPGKLGFVSTLCAAKVPEDKISLFAETVNHYPGVTHNYQRDNNFNIWFTFIAPSMEEIESNLEKISKETGITDILNLPATKLFKVKAHFDL</sequence>
<evidence type="ECO:0000313" key="9">
    <source>
        <dbReference type="EMBL" id="QTA92409.1"/>
    </source>
</evidence>
<dbReference type="AlphaFoldDB" id="A0A975BWB6"/>
<evidence type="ECO:0000256" key="1">
    <source>
        <dbReference type="ARBA" id="ARBA00004744"/>
    </source>
</evidence>
<keyword evidence="3" id="KW-0456">Lyase</keyword>
<name>A0A975BWB6_9BACT</name>
<feature type="domain" description="Siroheme decarboxylase NirL-like HTH" evidence="8">
    <location>
        <begin position="8"/>
        <end position="54"/>
    </location>
</feature>
<feature type="domain" description="Siroheme decarboxylase AsnC-like ligand binding" evidence="7">
    <location>
        <begin position="64"/>
        <end position="144"/>
    </location>
</feature>
<keyword evidence="2" id="KW-0350">Heme biosynthesis</keyword>
<dbReference type="EMBL" id="CP061800">
    <property type="protein sequence ID" value="QTA92409.1"/>
    <property type="molecule type" value="Genomic_DNA"/>
</dbReference>
<dbReference type="Pfam" id="PF17805">
    <property type="entry name" value="AsnC_trans_reg2"/>
    <property type="match status" value="1"/>
</dbReference>
<proteinExistence type="inferred from homology"/>
<protein>
    <recommendedName>
        <fullName evidence="5">siroheme decarboxylase</fullName>
        <ecNumber evidence="5">4.1.1.111</ecNumber>
    </recommendedName>
</protein>
<dbReference type="PANTHER" id="PTHR43413:SF1">
    <property type="entry name" value="SIROHEME DECARBOXYLASE NIRL SUBUNIT"/>
    <property type="match status" value="1"/>
</dbReference>
<dbReference type="GO" id="GO:0006783">
    <property type="term" value="P:heme biosynthetic process"/>
    <property type="evidence" value="ECO:0007669"/>
    <property type="project" value="UniProtKB-KW"/>
</dbReference>
<accession>A0A975BWB6</accession>
<dbReference type="Gene3D" id="1.10.10.10">
    <property type="entry name" value="Winged helix-like DNA-binding domain superfamily/Winged helix DNA-binding domain"/>
    <property type="match status" value="1"/>
</dbReference>
<dbReference type="InterPro" id="IPR019888">
    <property type="entry name" value="Tscrpt_reg_AsnC-like"/>
</dbReference>
<gene>
    <name evidence="9" type="ORF">dnm_084890</name>
</gene>
<dbReference type="SUPFAM" id="SSF46785">
    <property type="entry name" value="Winged helix' DNA-binding domain"/>
    <property type="match status" value="1"/>
</dbReference>
<evidence type="ECO:0000259" key="7">
    <source>
        <dbReference type="Pfam" id="PF17805"/>
    </source>
</evidence>
<evidence type="ECO:0000256" key="5">
    <source>
        <dbReference type="ARBA" id="ARBA00023471"/>
    </source>
</evidence>
<reference evidence="9" key="1">
    <citation type="journal article" date="2021" name="Microb. Physiol.">
        <title>Proteogenomic Insights into the Physiology of Marine, Sulfate-Reducing, Filamentous Desulfonema limicola and Desulfonema magnum.</title>
        <authorList>
            <person name="Schnaars V."/>
            <person name="Wohlbrand L."/>
            <person name="Scheve S."/>
            <person name="Hinrichs C."/>
            <person name="Reinhardt R."/>
            <person name="Rabus R."/>
        </authorList>
    </citation>
    <scope>NUCLEOTIDE SEQUENCE</scope>
    <source>
        <strain evidence="9">4be13</strain>
    </source>
</reference>
<dbReference type="Proteomes" id="UP000663722">
    <property type="component" value="Chromosome"/>
</dbReference>
<evidence type="ECO:0000313" key="10">
    <source>
        <dbReference type="Proteomes" id="UP000663722"/>
    </source>
</evidence>
<dbReference type="KEGG" id="dmm:dnm_084890"/>
<keyword evidence="10" id="KW-1185">Reference proteome</keyword>
<evidence type="ECO:0000259" key="8">
    <source>
        <dbReference type="Pfam" id="PF22451"/>
    </source>
</evidence>
<dbReference type="PANTHER" id="PTHR43413">
    <property type="entry name" value="TRANSCRIPTIONAL REGULATOR, ASNC FAMILY"/>
    <property type="match status" value="1"/>
</dbReference>
<evidence type="ECO:0000256" key="6">
    <source>
        <dbReference type="ARBA" id="ARBA00048470"/>
    </source>
</evidence>
<dbReference type="GO" id="GO:0016829">
    <property type="term" value="F:lyase activity"/>
    <property type="evidence" value="ECO:0007669"/>
    <property type="project" value="UniProtKB-KW"/>
</dbReference>
<comment type="catalytic activity">
    <reaction evidence="6">
        <text>siroheme + 2 H(+) = 12,18-didecarboxysiroheme + 2 CO2</text>
        <dbReference type="Rhea" id="RHEA:19093"/>
        <dbReference type="ChEBI" id="CHEBI:15378"/>
        <dbReference type="ChEBI" id="CHEBI:16526"/>
        <dbReference type="ChEBI" id="CHEBI:60052"/>
        <dbReference type="ChEBI" id="CHEBI:140497"/>
        <dbReference type="EC" id="4.1.1.111"/>
    </reaction>
</comment>